<name>A0A392M7S1_9FABA</name>
<keyword evidence="2" id="KW-0548">Nucleotidyltransferase</keyword>
<keyword evidence="2" id="KW-0695">RNA-directed DNA polymerase</keyword>
<gene>
    <name evidence="2" type="ORF">A2U01_0004288</name>
</gene>
<dbReference type="AlphaFoldDB" id="A0A392M7S1"/>
<protein>
    <submittedName>
        <fullName evidence="2">Putative non-LTR retroelement reverse transcriptase</fullName>
    </submittedName>
</protein>
<dbReference type="InterPro" id="IPR026960">
    <property type="entry name" value="RVT-Znf"/>
</dbReference>
<dbReference type="EMBL" id="LXQA010005236">
    <property type="protein sequence ID" value="MCH83466.1"/>
    <property type="molecule type" value="Genomic_DNA"/>
</dbReference>
<evidence type="ECO:0000313" key="2">
    <source>
        <dbReference type="EMBL" id="MCH83466.1"/>
    </source>
</evidence>
<feature type="domain" description="Reverse transcriptase zinc-binding" evidence="1">
    <location>
        <begin position="145"/>
        <end position="209"/>
    </location>
</feature>
<keyword evidence="3" id="KW-1185">Reference proteome</keyword>
<evidence type="ECO:0000259" key="1">
    <source>
        <dbReference type="Pfam" id="PF13966"/>
    </source>
</evidence>
<accession>A0A392M7S1</accession>
<evidence type="ECO:0000313" key="3">
    <source>
        <dbReference type="Proteomes" id="UP000265520"/>
    </source>
</evidence>
<comment type="caution">
    <text evidence="2">The sequence shown here is derived from an EMBL/GenBank/DDBJ whole genome shotgun (WGS) entry which is preliminary data.</text>
</comment>
<proteinExistence type="predicted"/>
<dbReference type="Proteomes" id="UP000265520">
    <property type="component" value="Unassembled WGS sequence"/>
</dbReference>
<keyword evidence="2" id="KW-0808">Transferase</keyword>
<feature type="non-terminal residue" evidence="2">
    <location>
        <position position="1"/>
    </location>
</feature>
<dbReference type="Pfam" id="PF13966">
    <property type="entry name" value="zf-RVT"/>
    <property type="match status" value="1"/>
</dbReference>
<sequence length="285" mass="32864">DLRLVNIALLAKWRWRILAEGQRLWRDILLVRYGSLFPAPHLAGRPNGLRGVSLWWSDVSLLGTCVDSHLDWFSEGVTKQIGNGYSTSFWFDPWVDGVPLRTRWKTNLDMWDQDLLTDLIESLRQVRFSSMKDNWCWRHESSGLFSVKSAYLVLEDRARLHRSLSGTEFVNLARVWDSWAASKVIVFSWQLLQDRVPTRQNLRRRRVTIGTTSTSWVGIEYVSPNNIIQVFESFLGLGVGRRVRLGLILVWHAVVWTIWTSRNNIIFAGGSSTIDAVVWVHSKVG</sequence>
<dbReference type="PANTHER" id="PTHR36617:SF15">
    <property type="entry name" value="REVERSE TRANSCRIPTASE ZINC-BINDING DOMAIN-CONTAINING PROTEIN"/>
    <property type="match status" value="1"/>
</dbReference>
<dbReference type="GO" id="GO:0003964">
    <property type="term" value="F:RNA-directed DNA polymerase activity"/>
    <property type="evidence" value="ECO:0007669"/>
    <property type="project" value="UniProtKB-KW"/>
</dbReference>
<reference evidence="2 3" key="1">
    <citation type="journal article" date="2018" name="Front. Plant Sci.">
        <title>Red Clover (Trifolium pratense) and Zigzag Clover (T. medium) - A Picture of Genomic Similarities and Differences.</title>
        <authorList>
            <person name="Dluhosova J."/>
            <person name="Istvanek J."/>
            <person name="Nedelnik J."/>
            <person name="Repkova J."/>
        </authorList>
    </citation>
    <scope>NUCLEOTIDE SEQUENCE [LARGE SCALE GENOMIC DNA]</scope>
    <source>
        <strain evidence="3">cv. 10/8</strain>
        <tissue evidence="2">Leaf</tissue>
    </source>
</reference>
<organism evidence="2 3">
    <name type="scientific">Trifolium medium</name>
    <dbReference type="NCBI Taxonomy" id="97028"/>
    <lineage>
        <taxon>Eukaryota</taxon>
        <taxon>Viridiplantae</taxon>
        <taxon>Streptophyta</taxon>
        <taxon>Embryophyta</taxon>
        <taxon>Tracheophyta</taxon>
        <taxon>Spermatophyta</taxon>
        <taxon>Magnoliopsida</taxon>
        <taxon>eudicotyledons</taxon>
        <taxon>Gunneridae</taxon>
        <taxon>Pentapetalae</taxon>
        <taxon>rosids</taxon>
        <taxon>fabids</taxon>
        <taxon>Fabales</taxon>
        <taxon>Fabaceae</taxon>
        <taxon>Papilionoideae</taxon>
        <taxon>50 kb inversion clade</taxon>
        <taxon>NPAAA clade</taxon>
        <taxon>Hologalegina</taxon>
        <taxon>IRL clade</taxon>
        <taxon>Trifolieae</taxon>
        <taxon>Trifolium</taxon>
    </lineage>
</organism>
<dbReference type="PANTHER" id="PTHR36617">
    <property type="entry name" value="PROTEIN, PUTATIVE-RELATED"/>
    <property type="match status" value="1"/>
</dbReference>